<dbReference type="EMBL" id="KB933173">
    <property type="protein sequence ID" value="EON99283.1"/>
    <property type="molecule type" value="Genomic_DNA"/>
</dbReference>
<proteinExistence type="predicted"/>
<dbReference type="eggNOG" id="ENOG502S8AT">
    <property type="taxonomic scope" value="Eukaryota"/>
</dbReference>
<keyword evidence="1" id="KW-0472">Membrane</keyword>
<gene>
    <name evidence="2" type="ORF">UCRPA7_5195</name>
</gene>
<dbReference type="KEGG" id="tmn:UCRPA7_5195"/>
<dbReference type="GeneID" id="19325723"/>
<evidence type="ECO:0000313" key="3">
    <source>
        <dbReference type="Proteomes" id="UP000014074"/>
    </source>
</evidence>
<organism evidence="2 3">
    <name type="scientific">Phaeoacremonium minimum (strain UCR-PA7)</name>
    <name type="common">Esca disease fungus</name>
    <name type="synonym">Togninia minima</name>
    <dbReference type="NCBI Taxonomy" id="1286976"/>
    <lineage>
        <taxon>Eukaryota</taxon>
        <taxon>Fungi</taxon>
        <taxon>Dikarya</taxon>
        <taxon>Ascomycota</taxon>
        <taxon>Pezizomycotina</taxon>
        <taxon>Sordariomycetes</taxon>
        <taxon>Sordariomycetidae</taxon>
        <taxon>Togniniales</taxon>
        <taxon>Togniniaceae</taxon>
        <taxon>Phaeoacremonium</taxon>
    </lineage>
</organism>
<keyword evidence="3" id="KW-1185">Reference proteome</keyword>
<feature type="transmembrane region" description="Helical" evidence="1">
    <location>
        <begin position="269"/>
        <end position="289"/>
    </location>
</feature>
<evidence type="ECO:0000256" key="1">
    <source>
        <dbReference type="SAM" id="Phobius"/>
    </source>
</evidence>
<name>R8BIY0_PHAM7</name>
<dbReference type="PANTHER" id="PTHR41807">
    <property type="entry name" value="GLUTATHIONE TRANSFERASE 3"/>
    <property type="match status" value="1"/>
</dbReference>
<dbReference type="InterPro" id="IPR038872">
    <property type="entry name" value="Put_GTT3"/>
</dbReference>
<dbReference type="RefSeq" id="XP_007915933.1">
    <property type="nucleotide sequence ID" value="XM_007917742.1"/>
</dbReference>
<dbReference type="PANTHER" id="PTHR41807:SF1">
    <property type="entry name" value="GLUTATHIONE TRANSFERASE 3"/>
    <property type="match status" value="1"/>
</dbReference>
<dbReference type="HOGENOM" id="CLU_041452_0_0_1"/>
<evidence type="ECO:0000313" key="2">
    <source>
        <dbReference type="EMBL" id="EON99283.1"/>
    </source>
</evidence>
<sequence>MSGANSWLQRQRKSDLLELASNVGLKETDGLKKGDLEVQLDEYLAENAGQFSSDPKLAPYFQSRAKAIGSPVKKEAPVADALKVTKRRATKIADDVAAAVSGEESSSTAVARTPGRALSLASRIPLPATPADVASAVDRGTIAVRERVASIYADSGITEVTQATRETLSTVTSVLFSVAAFELYFLRPEILADRYAFTIPAISLLGTSDYPVYVPDMFLLLTSSFWNPVLLWAFTSVIVPSLFGYFFNLSAAHHTSGRVTRARSSQPEYVVDPLTFSIVKAVLTYVVFAQGVSFWGLVDDLSVARINKAIYGGWKGVLVGSAITGLVSVYDAVLRK</sequence>
<feature type="transmembrane region" description="Helical" evidence="1">
    <location>
        <begin position="225"/>
        <end position="248"/>
    </location>
</feature>
<dbReference type="AlphaFoldDB" id="R8BIY0"/>
<accession>R8BIY0</accession>
<dbReference type="OrthoDB" id="4034134at2759"/>
<dbReference type="Proteomes" id="UP000014074">
    <property type="component" value="Unassembled WGS sequence"/>
</dbReference>
<keyword evidence="1" id="KW-0812">Transmembrane</keyword>
<reference evidence="3" key="1">
    <citation type="journal article" date="2013" name="Genome Announc.">
        <title>Draft genome sequence of the ascomycete Phaeoacremonium aleophilum strain UCR-PA7, a causal agent of the esca disease complex in grapevines.</title>
        <authorList>
            <person name="Blanco-Ulate B."/>
            <person name="Rolshausen P."/>
            <person name="Cantu D."/>
        </authorList>
    </citation>
    <scope>NUCLEOTIDE SEQUENCE [LARGE SCALE GENOMIC DNA]</scope>
    <source>
        <strain evidence="3">UCR-PA7</strain>
    </source>
</reference>
<feature type="transmembrane region" description="Helical" evidence="1">
    <location>
        <begin position="309"/>
        <end position="330"/>
    </location>
</feature>
<dbReference type="GO" id="GO:0016020">
    <property type="term" value="C:membrane"/>
    <property type="evidence" value="ECO:0007669"/>
    <property type="project" value="TreeGrafter"/>
</dbReference>
<keyword evidence="1" id="KW-1133">Transmembrane helix</keyword>
<protein>
    <submittedName>
        <fullName evidence="2">Uncharacterized protein</fullName>
    </submittedName>
</protein>